<reference evidence="2 3" key="1">
    <citation type="journal article" date="2019" name="Int. J. Syst. Evol. Microbiol.">
        <title>The Global Catalogue of Microorganisms (GCM) 10K type strain sequencing project: providing services to taxonomists for standard genome sequencing and annotation.</title>
        <authorList>
            <consortium name="The Broad Institute Genomics Platform"/>
            <consortium name="The Broad Institute Genome Sequencing Center for Infectious Disease"/>
            <person name="Wu L."/>
            <person name="Ma J."/>
        </authorList>
    </citation>
    <scope>NUCLEOTIDE SEQUENCE [LARGE SCALE GENOMIC DNA]</scope>
    <source>
        <strain evidence="2 3">JCM 16221</strain>
    </source>
</reference>
<proteinExistence type="predicted"/>
<feature type="region of interest" description="Disordered" evidence="1">
    <location>
        <begin position="84"/>
        <end position="113"/>
    </location>
</feature>
<dbReference type="RefSeq" id="WP_344138039.1">
    <property type="nucleotide sequence ID" value="NZ_BAAARA010000025.1"/>
</dbReference>
<organism evidence="2 3">
    <name type="scientific">Saccharopolyspora halophila</name>
    <dbReference type="NCBI Taxonomy" id="405551"/>
    <lineage>
        <taxon>Bacteria</taxon>
        <taxon>Bacillati</taxon>
        <taxon>Actinomycetota</taxon>
        <taxon>Actinomycetes</taxon>
        <taxon>Pseudonocardiales</taxon>
        <taxon>Pseudonocardiaceae</taxon>
        <taxon>Saccharopolyspora</taxon>
    </lineage>
</organism>
<protein>
    <submittedName>
        <fullName evidence="2">Uncharacterized protein</fullName>
    </submittedName>
</protein>
<comment type="caution">
    <text evidence="2">The sequence shown here is derived from an EMBL/GenBank/DDBJ whole genome shotgun (WGS) entry which is preliminary data.</text>
</comment>
<dbReference type="EMBL" id="BAAARA010000025">
    <property type="protein sequence ID" value="GAA2364168.1"/>
    <property type="molecule type" value="Genomic_DNA"/>
</dbReference>
<evidence type="ECO:0000313" key="2">
    <source>
        <dbReference type="EMBL" id="GAA2364168.1"/>
    </source>
</evidence>
<accession>A0ABN3GZ73</accession>
<feature type="compositionally biased region" description="Basic and acidic residues" evidence="1">
    <location>
        <begin position="96"/>
        <end position="113"/>
    </location>
</feature>
<keyword evidence="3" id="KW-1185">Reference proteome</keyword>
<evidence type="ECO:0000256" key="1">
    <source>
        <dbReference type="SAM" id="MobiDB-lite"/>
    </source>
</evidence>
<gene>
    <name evidence="2" type="ORF">GCM10009854_49950</name>
</gene>
<evidence type="ECO:0000313" key="3">
    <source>
        <dbReference type="Proteomes" id="UP001501218"/>
    </source>
</evidence>
<sequence>MFTTLRPRSWRWRLLHLTANGDPLGAAAMTAVWVNVFDALVNWWIDHPEESPQQMTDRALRLFTWAFGRSTSIAWSAVNEVRTPPVNLANPSKQSRAQDLRFPHAARERSGYR</sequence>
<dbReference type="Proteomes" id="UP001501218">
    <property type="component" value="Unassembled WGS sequence"/>
</dbReference>
<name>A0ABN3GZ73_9PSEU</name>